<reference evidence="5 6" key="1">
    <citation type="submission" date="2023-10" db="EMBL/GenBank/DDBJ databases">
        <authorList>
            <person name="Botero Cardona J."/>
        </authorList>
    </citation>
    <scope>NUCLEOTIDE SEQUENCE [LARGE SCALE GENOMIC DNA]</scope>
    <source>
        <strain evidence="5 6">R-53137</strain>
    </source>
</reference>
<evidence type="ECO:0000259" key="4">
    <source>
        <dbReference type="Pfam" id="PF13529"/>
    </source>
</evidence>
<sequence length="703" mass="80703">MLKRKQNCSYLWGQRLLATTSLLFGITFTVNVVSADAVDNNHSAVTQKINGNTEQNASSDTKSVSDAGQVTNSADNSQKNLQLNNNLSSNVSDKKNQENTVTQNSWQQDSVGRYYIDASGKRLTGLQTIGGQKYLFDDNGYLKVGEQFYDGSWRLFDQQSGQMEYGMQFLPTSNKWVYYDLTTGSMVHGLQEIDGQYYLFDQGTGARLTGQQYYQGYWYYFNPQNGQRETGQQYLNDDQKTVFYDYTSGQMLYGQQQDQGKWYLFNQVDGSKQYGRQYIADENKWVLYDRSNGAMMYGQQFDQNHWYLFNSTDGSMQYGRQYIADENKWVLYDRNDGTMQYNQQDDQGHWYLFDANTGAMQYGRQYIADENKWVLYDRNDGTMKYNQQNDEDYWYLFDANTGAMQYGRQYIADENKWVLYDRHSGTMLYDEQFDEGNWYFFNDQSGAMTYGFIYIPKDSKWVFANRQDGTYYGGYHYFVDGDSIYFAGWVSEIFKGWQNIYGQSVHFYDDGRLDVSVLHIDFPHWSINQNAEGAPEGCEGASFQMALSIKGKRVASLQEIYNQIGYGDGVSPYVGFNGNPFGYGRSYTTTVLATPLANRLNNAFGVQTKDMTGAGVNDVLISLLSNNPVISYIPWDFQVGPGRDHFHVQLIYGYRDGGFLVADPLQYARGANYWISTGEWNYLNHNLQPVGFGAPASMNVAVI</sequence>
<comment type="caution">
    <text evidence="5">The sequence shown here is derived from an EMBL/GenBank/DDBJ whole genome shotgun (WGS) entry which is preliminary data.</text>
</comment>
<protein>
    <submittedName>
        <fullName evidence="5">Glucan-binding domain (YG repeat)</fullName>
    </submittedName>
</protein>
<dbReference type="Proteomes" id="UP001314262">
    <property type="component" value="Unassembled WGS sequence"/>
</dbReference>
<accession>A0ABM9MR43</accession>
<evidence type="ECO:0000313" key="5">
    <source>
        <dbReference type="EMBL" id="CAK1233876.1"/>
    </source>
</evidence>
<dbReference type="InterPro" id="IPR018337">
    <property type="entry name" value="Cell_wall/Cho-bd_repeat"/>
</dbReference>
<dbReference type="SUPFAM" id="SSF69360">
    <property type="entry name" value="Cell wall binding repeat"/>
    <property type="match status" value="2"/>
</dbReference>
<keyword evidence="6" id="KW-1185">Reference proteome</keyword>
<organism evidence="5 6">
    <name type="scientific">Fructobacillus tropaeoli</name>
    <dbReference type="NCBI Taxonomy" id="709323"/>
    <lineage>
        <taxon>Bacteria</taxon>
        <taxon>Bacillati</taxon>
        <taxon>Bacillota</taxon>
        <taxon>Bacilli</taxon>
        <taxon>Lactobacillales</taxon>
        <taxon>Lactobacillaceae</taxon>
        <taxon>Fructobacillus</taxon>
    </lineage>
</organism>
<evidence type="ECO:0000313" key="6">
    <source>
        <dbReference type="Proteomes" id="UP001314262"/>
    </source>
</evidence>
<evidence type="ECO:0000256" key="2">
    <source>
        <dbReference type="SAM" id="MobiDB-lite"/>
    </source>
</evidence>
<keyword evidence="1" id="KW-0677">Repeat</keyword>
<feature type="compositionally biased region" description="Low complexity" evidence="2">
    <location>
        <begin position="75"/>
        <end position="91"/>
    </location>
</feature>
<dbReference type="Pfam" id="PF13529">
    <property type="entry name" value="Peptidase_C39_2"/>
    <property type="match status" value="1"/>
</dbReference>
<evidence type="ECO:0000256" key="3">
    <source>
        <dbReference type="SAM" id="SignalP"/>
    </source>
</evidence>
<keyword evidence="3" id="KW-0732">Signal</keyword>
<feature type="region of interest" description="Disordered" evidence="2">
    <location>
        <begin position="48"/>
        <end position="104"/>
    </location>
</feature>
<dbReference type="Pfam" id="PF19127">
    <property type="entry name" value="Choline_bind_3"/>
    <property type="match status" value="2"/>
</dbReference>
<dbReference type="Gene3D" id="2.10.270.10">
    <property type="entry name" value="Cholin Binding"/>
    <property type="match status" value="5"/>
</dbReference>
<dbReference type="Gene3D" id="3.90.70.10">
    <property type="entry name" value="Cysteine proteinases"/>
    <property type="match status" value="1"/>
</dbReference>
<name>A0ABM9MR43_9LACO</name>
<dbReference type="InterPro" id="IPR039564">
    <property type="entry name" value="Peptidase_C39-like"/>
</dbReference>
<dbReference type="RefSeq" id="WP_338347941.1">
    <property type="nucleotide sequence ID" value="NZ_CAUZLT010000002.1"/>
</dbReference>
<dbReference type="EMBL" id="CAUZLT010000002">
    <property type="protein sequence ID" value="CAK1233876.1"/>
    <property type="molecule type" value="Genomic_DNA"/>
</dbReference>
<feature type="domain" description="Peptidase C39-like" evidence="4">
    <location>
        <begin position="527"/>
        <end position="664"/>
    </location>
</feature>
<proteinExistence type="predicted"/>
<evidence type="ECO:0000256" key="1">
    <source>
        <dbReference type="ARBA" id="ARBA00022737"/>
    </source>
</evidence>
<feature type="chain" id="PRO_5047277307" evidence="3">
    <location>
        <begin position="36"/>
        <end position="703"/>
    </location>
</feature>
<gene>
    <name evidence="5" type="ORF">R53137_KAKDMLNK_00481</name>
</gene>
<feature type="signal peptide" evidence="3">
    <location>
        <begin position="1"/>
        <end position="35"/>
    </location>
</feature>
<feature type="compositionally biased region" description="Polar residues" evidence="2">
    <location>
        <begin position="48"/>
        <end position="74"/>
    </location>
</feature>